<proteinExistence type="predicted"/>
<evidence type="ECO:0000256" key="1">
    <source>
        <dbReference type="SAM" id="MobiDB-lite"/>
    </source>
</evidence>
<name>A0ABZ1HAI0_STRPH</name>
<reference evidence="2 3" key="1">
    <citation type="submission" date="2022-10" db="EMBL/GenBank/DDBJ databases">
        <title>The complete genomes of actinobacterial strains from the NBC collection.</title>
        <authorList>
            <person name="Joergensen T.S."/>
            <person name="Alvarez Arevalo M."/>
            <person name="Sterndorff E.B."/>
            <person name="Faurdal D."/>
            <person name="Vuksanovic O."/>
            <person name="Mourched A.-S."/>
            <person name="Charusanti P."/>
            <person name="Shaw S."/>
            <person name="Blin K."/>
            <person name="Weber T."/>
        </authorList>
    </citation>
    <scope>NUCLEOTIDE SEQUENCE [LARGE SCALE GENOMIC DNA]</scope>
    <source>
        <strain evidence="2 3">NBC 01752</strain>
    </source>
</reference>
<dbReference type="EMBL" id="CP109135">
    <property type="protein sequence ID" value="WSD14576.1"/>
    <property type="molecule type" value="Genomic_DNA"/>
</dbReference>
<feature type="region of interest" description="Disordered" evidence="1">
    <location>
        <begin position="74"/>
        <end position="184"/>
    </location>
</feature>
<dbReference type="Proteomes" id="UP001340816">
    <property type="component" value="Chromosome"/>
</dbReference>
<evidence type="ECO:0000313" key="3">
    <source>
        <dbReference type="Proteomes" id="UP001340816"/>
    </source>
</evidence>
<accession>A0ABZ1HAI0</accession>
<feature type="compositionally biased region" description="Low complexity" evidence="1">
    <location>
        <begin position="161"/>
        <end position="175"/>
    </location>
</feature>
<dbReference type="RefSeq" id="WP_326759218.1">
    <property type="nucleotide sequence ID" value="NZ_CP109135.1"/>
</dbReference>
<keyword evidence="3" id="KW-1185">Reference proteome</keyword>
<protein>
    <submittedName>
        <fullName evidence="2">Uncharacterized protein</fullName>
    </submittedName>
</protein>
<organism evidence="2 3">
    <name type="scientific">Streptomyces phaeochromogenes</name>
    <dbReference type="NCBI Taxonomy" id="1923"/>
    <lineage>
        <taxon>Bacteria</taxon>
        <taxon>Bacillati</taxon>
        <taxon>Actinomycetota</taxon>
        <taxon>Actinomycetes</taxon>
        <taxon>Kitasatosporales</taxon>
        <taxon>Streptomycetaceae</taxon>
        <taxon>Streptomyces</taxon>
        <taxon>Streptomyces phaeochromogenes group</taxon>
    </lineage>
</organism>
<sequence length="290" mass="29116">MSLPTPTTPPVPTLSTGGAELPAVAVSGATPAPSRWLALRDWMRQRPKKLLIASATVLVLAVSTGSYMLVDTTDDGGKDKAVEVADGTPSPSPGRTGTPSPTATEPDRKLSGSDTPTSSAEAPAGSNGGEDPGGDGGGAGGASSGTSGNASTGTTGGTGSSGSTSGNTPGSTGTSTGSGGTTTTQPYVNASIAWSNDADGSTDPKDPNAIVKVYDSYKDSTGTSDHAYYRTASIRVKCQVTGGREIKLGDYYNGPEPRRKGIWYLMDTGEWAPAVFVDTGKPSLPACATF</sequence>
<feature type="compositionally biased region" description="Gly residues" evidence="1">
    <location>
        <begin position="126"/>
        <end position="143"/>
    </location>
</feature>
<gene>
    <name evidence="2" type="ORF">OHB35_15720</name>
</gene>
<feature type="compositionally biased region" description="Low complexity" evidence="1">
    <location>
        <begin position="144"/>
        <end position="153"/>
    </location>
</feature>
<feature type="compositionally biased region" description="Low complexity" evidence="1">
    <location>
        <begin position="87"/>
        <end position="104"/>
    </location>
</feature>
<evidence type="ECO:0000313" key="2">
    <source>
        <dbReference type="EMBL" id="WSD14576.1"/>
    </source>
</evidence>